<evidence type="ECO:0000313" key="8">
    <source>
        <dbReference type="EMBL" id="KAF7278092.1"/>
    </source>
</evidence>
<evidence type="ECO:0000313" key="9">
    <source>
        <dbReference type="Proteomes" id="UP000625711"/>
    </source>
</evidence>
<dbReference type="OrthoDB" id="10261947at2759"/>
<evidence type="ECO:0008006" key="10">
    <source>
        <dbReference type="Google" id="ProtNLM"/>
    </source>
</evidence>
<dbReference type="GO" id="GO:0046961">
    <property type="term" value="F:proton-transporting ATPase activity, rotational mechanism"/>
    <property type="evidence" value="ECO:0007669"/>
    <property type="project" value="InterPro"/>
</dbReference>
<proteinExistence type="inferred from homology"/>
<evidence type="ECO:0000256" key="5">
    <source>
        <dbReference type="ARBA" id="ARBA00045737"/>
    </source>
</evidence>
<dbReference type="PANTHER" id="PTHR13861">
    <property type="entry name" value="VACUOLAR ATP SYNTHASE SUBUNIT F"/>
    <property type="match status" value="1"/>
</dbReference>
<dbReference type="InterPro" id="IPR008218">
    <property type="entry name" value="ATPase_V1-cplx_f_g_su"/>
</dbReference>
<feature type="compositionally biased region" description="Polar residues" evidence="7">
    <location>
        <begin position="142"/>
        <end position="155"/>
    </location>
</feature>
<dbReference type="SUPFAM" id="SSF159468">
    <property type="entry name" value="AtpF-like"/>
    <property type="match status" value="1"/>
</dbReference>
<keyword evidence="9" id="KW-1185">Reference proteome</keyword>
<gene>
    <name evidence="8" type="ORF">GWI33_008856</name>
</gene>
<dbReference type="PANTHER" id="PTHR13861:SF2">
    <property type="entry name" value="V-TYPE PROTON ATPASE SUBUNIT F"/>
    <property type="match status" value="1"/>
</dbReference>
<dbReference type="Pfam" id="PF01990">
    <property type="entry name" value="ATP-synt_F"/>
    <property type="match status" value="1"/>
</dbReference>
<feature type="region of interest" description="Disordered" evidence="7">
    <location>
        <begin position="136"/>
        <end position="176"/>
    </location>
</feature>
<comment type="similarity">
    <text evidence="1">Belongs to the V-ATPase F subunit family.</text>
</comment>
<feature type="compositionally biased region" description="Low complexity" evidence="7">
    <location>
        <begin position="156"/>
        <end position="176"/>
    </location>
</feature>
<comment type="function">
    <text evidence="5">Subunit of the V1 complex of vacuolar(H+)-ATPase (V-ATPase), a multisubunit enzyme composed of a peripheral complex (V1) that hydrolyzes ATP and a membrane integral complex (V0) that translocates protons. V-ATPase is responsible for acidifying and maintaining the pH of intracellular compartments and in some cell types, is targeted to the plasma membrane, where it is responsible for acidifying the extracellular environment.</text>
</comment>
<dbReference type="EMBL" id="JAACXV010000408">
    <property type="protein sequence ID" value="KAF7278092.1"/>
    <property type="molecule type" value="Genomic_DNA"/>
</dbReference>
<evidence type="ECO:0000256" key="1">
    <source>
        <dbReference type="ARBA" id="ARBA00010148"/>
    </source>
</evidence>
<protein>
    <recommendedName>
        <fullName evidence="10">V-type proton ATPase subunit F</fullName>
    </recommendedName>
</protein>
<dbReference type="AlphaFoldDB" id="A0A834IFL8"/>
<dbReference type="NCBIfam" id="TIGR01101">
    <property type="entry name" value="V_ATP_synt_F"/>
    <property type="match status" value="1"/>
</dbReference>
<evidence type="ECO:0000256" key="7">
    <source>
        <dbReference type="SAM" id="MobiDB-lite"/>
    </source>
</evidence>
<dbReference type="InterPro" id="IPR005772">
    <property type="entry name" value="ATPase_V1-cplx_fsu_euk"/>
</dbReference>
<dbReference type="Gene3D" id="3.40.50.10580">
    <property type="entry name" value="ATPase, V1 complex, subunit F"/>
    <property type="match status" value="1"/>
</dbReference>
<evidence type="ECO:0000256" key="3">
    <source>
        <dbReference type="ARBA" id="ARBA00022781"/>
    </source>
</evidence>
<comment type="subunit">
    <text evidence="6">V-ATPase is a heteromultimeric enzyme made up of two complexes: the ATP-hydrolytic V1 complex and the proton translocation V0 complex. The V1 complex consists of three catalytic AB heterodimers that form a heterohexamer, three peripheral stalks each consisting of EG heterodimers, one central rotor including subunits D and F, and the regulatory subunits C and H. The proton translocation complex V0 consists of the proton transport subunit a, a ring of proteolipid subunits c9c'', rotary subunit d, subunits e and f, and the accessory subunits VhaAC45 and ATP6AP2.</text>
</comment>
<keyword evidence="2" id="KW-0813">Transport</keyword>
<sequence length="176" mass="19637">MFTDNSYLLDDESINFDGDEDEEEYIKPPRLIAIIGDEDTCAGFVLAGIGEVDDLEIPNYFIADSKTDDYLLEKAFDAFTHRDDIGIVLITREASEKISNKVKNYKSVDPAVLVIPGHNGPYEIDLPQKVQIIEDRRKQGSRRGSTASNTSVKTTQSHQSISASRRSSIHSIKSLK</sequence>
<dbReference type="GO" id="GO:0033180">
    <property type="term" value="C:proton-transporting V-type ATPase, V1 domain"/>
    <property type="evidence" value="ECO:0007669"/>
    <property type="project" value="InterPro"/>
</dbReference>
<name>A0A834IFL8_RHYFE</name>
<dbReference type="InterPro" id="IPR036906">
    <property type="entry name" value="ATPase_V1_fsu_sf"/>
</dbReference>
<dbReference type="Proteomes" id="UP000625711">
    <property type="component" value="Unassembled WGS sequence"/>
</dbReference>
<reference evidence="8" key="1">
    <citation type="submission" date="2020-08" db="EMBL/GenBank/DDBJ databases">
        <title>Genome sequencing and assembly of the red palm weevil Rhynchophorus ferrugineus.</title>
        <authorList>
            <person name="Dias G.B."/>
            <person name="Bergman C.M."/>
            <person name="Manee M."/>
        </authorList>
    </citation>
    <scope>NUCLEOTIDE SEQUENCE</scope>
    <source>
        <strain evidence="8">AA-2017</strain>
        <tissue evidence="8">Whole larva</tissue>
    </source>
</reference>
<accession>A0A834IFL8</accession>
<evidence type="ECO:0000256" key="4">
    <source>
        <dbReference type="ARBA" id="ARBA00023065"/>
    </source>
</evidence>
<evidence type="ECO:0000256" key="6">
    <source>
        <dbReference type="ARBA" id="ARBA00046957"/>
    </source>
</evidence>
<keyword evidence="3" id="KW-0375">Hydrogen ion transport</keyword>
<evidence type="ECO:0000256" key="2">
    <source>
        <dbReference type="ARBA" id="ARBA00022448"/>
    </source>
</evidence>
<comment type="caution">
    <text evidence="8">The sequence shown here is derived from an EMBL/GenBank/DDBJ whole genome shotgun (WGS) entry which is preliminary data.</text>
</comment>
<organism evidence="8 9">
    <name type="scientific">Rhynchophorus ferrugineus</name>
    <name type="common">Red palm weevil</name>
    <name type="synonym">Curculio ferrugineus</name>
    <dbReference type="NCBI Taxonomy" id="354439"/>
    <lineage>
        <taxon>Eukaryota</taxon>
        <taxon>Metazoa</taxon>
        <taxon>Ecdysozoa</taxon>
        <taxon>Arthropoda</taxon>
        <taxon>Hexapoda</taxon>
        <taxon>Insecta</taxon>
        <taxon>Pterygota</taxon>
        <taxon>Neoptera</taxon>
        <taxon>Endopterygota</taxon>
        <taxon>Coleoptera</taxon>
        <taxon>Polyphaga</taxon>
        <taxon>Cucujiformia</taxon>
        <taxon>Curculionidae</taxon>
        <taxon>Dryophthorinae</taxon>
        <taxon>Rhynchophorus</taxon>
    </lineage>
</organism>
<keyword evidence="4" id="KW-0406">Ion transport</keyword>